<evidence type="ECO:0000313" key="3">
    <source>
        <dbReference type="EMBL" id="WCO68300.1"/>
    </source>
</evidence>
<organism evidence="3 4">
    <name type="scientific">Iamia majanohamensis</name>
    <dbReference type="NCBI Taxonomy" id="467976"/>
    <lineage>
        <taxon>Bacteria</taxon>
        <taxon>Bacillati</taxon>
        <taxon>Actinomycetota</taxon>
        <taxon>Acidimicrobiia</taxon>
        <taxon>Acidimicrobiales</taxon>
        <taxon>Iamiaceae</taxon>
        <taxon>Iamia</taxon>
    </lineage>
</organism>
<dbReference type="KEGG" id="ima:PO878_06110"/>
<gene>
    <name evidence="3" type="ORF">PO878_06110</name>
</gene>
<feature type="compositionally biased region" description="Low complexity" evidence="1">
    <location>
        <begin position="27"/>
        <end position="42"/>
    </location>
</feature>
<feature type="chain" id="PRO_5042004127" description="Nuclear transport factor 2 family protein" evidence="2">
    <location>
        <begin position="19"/>
        <end position="178"/>
    </location>
</feature>
<keyword evidence="2" id="KW-0732">Signal</keyword>
<evidence type="ECO:0008006" key="5">
    <source>
        <dbReference type="Google" id="ProtNLM"/>
    </source>
</evidence>
<name>A0AAE9Y7C6_9ACTN</name>
<protein>
    <recommendedName>
        <fullName evidence="5">Nuclear transport factor 2 family protein</fullName>
    </recommendedName>
</protein>
<dbReference type="EMBL" id="CP116942">
    <property type="protein sequence ID" value="WCO68300.1"/>
    <property type="molecule type" value="Genomic_DNA"/>
</dbReference>
<evidence type="ECO:0000256" key="1">
    <source>
        <dbReference type="SAM" id="MobiDB-lite"/>
    </source>
</evidence>
<evidence type="ECO:0000313" key="4">
    <source>
        <dbReference type="Proteomes" id="UP001216390"/>
    </source>
</evidence>
<evidence type="ECO:0000256" key="2">
    <source>
        <dbReference type="SAM" id="SignalP"/>
    </source>
</evidence>
<feature type="signal peptide" evidence="2">
    <location>
        <begin position="1"/>
        <end position="18"/>
    </location>
</feature>
<dbReference type="Proteomes" id="UP001216390">
    <property type="component" value="Chromosome"/>
</dbReference>
<proteinExistence type="predicted"/>
<reference evidence="3" key="1">
    <citation type="submission" date="2023-01" db="EMBL/GenBank/DDBJ databases">
        <title>The diversity of Class Acidimicrobiia in South China Sea sediment environments and the proposal of Iamia marina sp. nov., a novel species of the genus Iamia.</title>
        <authorList>
            <person name="He Y."/>
            <person name="Tian X."/>
        </authorList>
    </citation>
    <scope>NUCLEOTIDE SEQUENCE</scope>
    <source>
        <strain evidence="3">DSM 19957</strain>
    </source>
</reference>
<accession>A0AAE9Y7C6</accession>
<sequence>MKRLLVVPLLALALAAGAACTDDEAADPAPTTTAPTTTAPTPTDEEQLEQLSEDWFEASRAIYLGDEQVESASEFLTGSYLENFEEQASDFLGSGSVARADDRSDQMVETVEVDGSEATVVECVVDADAVIDEASGDVVDDDVAAYRYRSTAMRTDRGWRYSDRETIDEEIGVTQCDG</sequence>
<keyword evidence="4" id="KW-1185">Reference proteome</keyword>
<dbReference type="RefSeq" id="WP_272737817.1">
    <property type="nucleotide sequence ID" value="NZ_CP116942.1"/>
</dbReference>
<feature type="region of interest" description="Disordered" evidence="1">
    <location>
        <begin position="22"/>
        <end position="48"/>
    </location>
</feature>
<dbReference type="AlphaFoldDB" id="A0AAE9Y7C6"/>
<dbReference type="PROSITE" id="PS51257">
    <property type="entry name" value="PROKAR_LIPOPROTEIN"/>
    <property type="match status" value="1"/>
</dbReference>